<gene>
    <name evidence="7" type="ORF">MIZ03_1458</name>
</gene>
<dbReference type="InterPro" id="IPR036097">
    <property type="entry name" value="HisK_dim/P_sf"/>
</dbReference>
<keyword evidence="8" id="KW-1185">Reference proteome</keyword>
<name>A0ABM7MJW5_9BURK</name>
<dbReference type="PANTHER" id="PTHR45339">
    <property type="entry name" value="HYBRID SIGNAL TRANSDUCTION HISTIDINE KINASE J"/>
    <property type="match status" value="1"/>
</dbReference>
<dbReference type="SMART" id="SM00387">
    <property type="entry name" value="HATPase_c"/>
    <property type="match status" value="1"/>
</dbReference>
<sequence length="809" mass="88021">MNTEALLLDASSEMLFLLDAPSLVIVSASKVAHDQLGYVPGGLIGVHIGDIECALSDLFFWDQMSVSGSELEAHGSFRRSDGSVFNIRKLAKKVGVQGEYYSLRARPERGSQGLERGFYDLERHMAATLEATQDGILLTDTDGSILNMNRRFSELWPLPETLLESRDGLGIVAYLDSLLFSEPGAVNQPTILNKVVELLTDPEGDTFERLHLQDGRVIECFSHPARTQGRTIGRVFCYRDVSERMRQEQLLKEAGLKAEQAMKSKSQFLANMSHEIRTPMNAILGMLKLVQDTDLSSRQLDYINKADGAAQSLLGLINDILDFSKIDAGKLELDSQPFEVDHLLRDLAVILSSSLGKKPVDVLFDLDPATPPFLIGDSLRLRQILINLSGNAIKFTEQGEVVLQIKVLGQSAKDTTLRFSVCDSGIGIAPEAQQHIFEDFSQAEASTTRRFGGTGLGLSICTRLVAMMGGELKVQSVLGQGSTFYFDLSLENAAFVNQKPLQAAGPLLEPLKVLIVDDNATARRLLGSMAQSLGWLVDTASHPQEALAMAEARLARAQNPYELILMDWEIPEADGWAVMTQVYQRFAPTKLPVMIRLCTHDQELLEQHRAADHTDLHGCLVKPMTASMMYDVVMNARVARGLASTPQKTVPKPEAGQLSGMRVLVVEDNMINRQVAQELLMGQGAIVELAENGLLGVAAVKQASQNTSTAFDAVLMDMQMPVMDGCAATRVIRDELGLPRLPIIAMTANAMASDRAACLKAGMNDHIGKPFDLQHLVKVLLTVTAVAATGHGADVLPSATASESASSCV</sequence>
<dbReference type="Gene3D" id="3.30.565.10">
    <property type="entry name" value="Histidine kinase-like ATPase, C-terminal domain"/>
    <property type="match status" value="1"/>
</dbReference>
<evidence type="ECO:0000313" key="7">
    <source>
        <dbReference type="EMBL" id="BCO26575.1"/>
    </source>
</evidence>
<keyword evidence="7" id="KW-0808">Transferase</keyword>
<evidence type="ECO:0000256" key="1">
    <source>
        <dbReference type="ARBA" id="ARBA00000085"/>
    </source>
</evidence>
<dbReference type="PROSITE" id="PS50109">
    <property type="entry name" value="HIS_KIN"/>
    <property type="match status" value="1"/>
</dbReference>
<feature type="domain" description="Histidine kinase" evidence="5">
    <location>
        <begin position="271"/>
        <end position="492"/>
    </location>
</feature>
<comment type="catalytic activity">
    <reaction evidence="1">
        <text>ATP + protein L-histidine = ADP + protein N-phospho-L-histidine.</text>
        <dbReference type="EC" id="2.7.13.3"/>
    </reaction>
</comment>
<evidence type="ECO:0000256" key="2">
    <source>
        <dbReference type="ARBA" id="ARBA00012438"/>
    </source>
</evidence>
<evidence type="ECO:0000256" key="3">
    <source>
        <dbReference type="ARBA" id="ARBA00022553"/>
    </source>
</evidence>
<dbReference type="InterPro" id="IPR003594">
    <property type="entry name" value="HATPase_dom"/>
</dbReference>
<dbReference type="EMBL" id="AP024238">
    <property type="protein sequence ID" value="BCO26575.1"/>
    <property type="molecule type" value="Genomic_DNA"/>
</dbReference>
<keyword evidence="3 4" id="KW-0597">Phosphoprotein</keyword>
<dbReference type="CDD" id="cd17546">
    <property type="entry name" value="REC_hyHK_CKI1_RcsC-like"/>
    <property type="match status" value="1"/>
</dbReference>
<dbReference type="SUPFAM" id="SSF55785">
    <property type="entry name" value="PYP-like sensor domain (PAS domain)"/>
    <property type="match status" value="1"/>
</dbReference>
<reference evidence="7 8" key="1">
    <citation type="journal article" date="2021" name="Microbiol. Spectr.">
        <title>A Single Bacterium Capable of Oxidation and Reduction of Iron at Circumneutral pH.</title>
        <authorList>
            <person name="Kato S."/>
            <person name="Ohkuma M."/>
        </authorList>
    </citation>
    <scope>NUCLEOTIDE SEQUENCE [LARGE SCALE GENOMIC DNA]</scope>
    <source>
        <strain evidence="7 8">MIZ03</strain>
    </source>
</reference>
<feature type="domain" description="Response regulatory" evidence="6">
    <location>
        <begin position="662"/>
        <end position="784"/>
    </location>
</feature>
<dbReference type="SUPFAM" id="SSF47384">
    <property type="entry name" value="Homodimeric domain of signal transducing histidine kinase"/>
    <property type="match status" value="1"/>
</dbReference>
<dbReference type="Pfam" id="PF00072">
    <property type="entry name" value="Response_reg"/>
    <property type="match status" value="2"/>
</dbReference>
<dbReference type="Gene3D" id="1.10.287.130">
    <property type="match status" value="1"/>
</dbReference>
<dbReference type="InterPro" id="IPR004358">
    <property type="entry name" value="Sig_transdc_His_kin-like_C"/>
</dbReference>
<feature type="modified residue" description="4-aspartylphosphate" evidence="4">
    <location>
        <position position="717"/>
    </location>
</feature>
<dbReference type="InterPro" id="IPR003661">
    <property type="entry name" value="HisK_dim/P_dom"/>
</dbReference>
<dbReference type="Pfam" id="PF12860">
    <property type="entry name" value="PAS_7"/>
    <property type="match status" value="1"/>
</dbReference>
<feature type="modified residue" description="4-aspartylphosphate" evidence="4">
    <location>
        <position position="567"/>
    </location>
</feature>
<dbReference type="Gene3D" id="3.30.450.20">
    <property type="entry name" value="PAS domain"/>
    <property type="match status" value="1"/>
</dbReference>
<accession>A0ABM7MJW5</accession>
<dbReference type="Proteomes" id="UP000824366">
    <property type="component" value="Chromosome"/>
</dbReference>
<dbReference type="InterPro" id="IPR036890">
    <property type="entry name" value="HATPase_C_sf"/>
</dbReference>
<feature type="domain" description="Response regulatory" evidence="6">
    <location>
        <begin position="512"/>
        <end position="637"/>
    </location>
</feature>
<dbReference type="GO" id="GO:0016301">
    <property type="term" value="F:kinase activity"/>
    <property type="evidence" value="ECO:0007669"/>
    <property type="project" value="UniProtKB-KW"/>
</dbReference>
<dbReference type="PROSITE" id="PS50110">
    <property type="entry name" value="RESPONSE_REGULATORY"/>
    <property type="match status" value="2"/>
</dbReference>
<dbReference type="InterPro" id="IPR005467">
    <property type="entry name" value="His_kinase_dom"/>
</dbReference>
<dbReference type="InterPro" id="IPR011006">
    <property type="entry name" value="CheY-like_superfamily"/>
</dbReference>
<dbReference type="SUPFAM" id="SSF55874">
    <property type="entry name" value="ATPase domain of HSP90 chaperone/DNA topoisomerase II/histidine kinase"/>
    <property type="match status" value="1"/>
</dbReference>
<dbReference type="EC" id="2.7.13.3" evidence="2"/>
<evidence type="ECO:0000259" key="6">
    <source>
        <dbReference type="PROSITE" id="PS50110"/>
    </source>
</evidence>
<proteinExistence type="predicted"/>
<dbReference type="SUPFAM" id="SSF52172">
    <property type="entry name" value="CheY-like"/>
    <property type="match status" value="2"/>
</dbReference>
<dbReference type="CDD" id="cd00156">
    <property type="entry name" value="REC"/>
    <property type="match status" value="1"/>
</dbReference>
<dbReference type="PRINTS" id="PR00344">
    <property type="entry name" value="BCTRLSENSOR"/>
</dbReference>
<dbReference type="RefSeq" id="WP_223910240.1">
    <property type="nucleotide sequence ID" value="NZ_AP024238.1"/>
</dbReference>
<dbReference type="SMART" id="SM00448">
    <property type="entry name" value="REC"/>
    <property type="match status" value="2"/>
</dbReference>
<dbReference type="InterPro" id="IPR035965">
    <property type="entry name" value="PAS-like_dom_sf"/>
</dbReference>
<dbReference type="PANTHER" id="PTHR45339:SF5">
    <property type="entry name" value="HISTIDINE KINASE"/>
    <property type="match status" value="1"/>
</dbReference>
<dbReference type="InterPro" id="IPR001789">
    <property type="entry name" value="Sig_transdc_resp-reg_receiver"/>
</dbReference>
<protein>
    <recommendedName>
        <fullName evidence="2">histidine kinase</fullName>
        <ecNumber evidence="2">2.7.13.3</ecNumber>
    </recommendedName>
</protein>
<dbReference type="CDD" id="cd16922">
    <property type="entry name" value="HATPase_EvgS-ArcB-TorS-like"/>
    <property type="match status" value="1"/>
</dbReference>
<dbReference type="Pfam" id="PF00512">
    <property type="entry name" value="HisKA"/>
    <property type="match status" value="1"/>
</dbReference>
<keyword evidence="7" id="KW-0418">Kinase</keyword>
<evidence type="ECO:0000256" key="4">
    <source>
        <dbReference type="PROSITE-ProRule" id="PRU00169"/>
    </source>
</evidence>
<organism evidence="7 8">
    <name type="scientific">Rhodoferax lithotrophicus</name>
    <dbReference type="NCBI Taxonomy" id="2798804"/>
    <lineage>
        <taxon>Bacteria</taxon>
        <taxon>Pseudomonadati</taxon>
        <taxon>Pseudomonadota</taxon>
        <taxon>Betaproteobacteria</taxon>
        <taxon>Burkholderiales</taxon>
        <taxon>Comamonadaceae</taxon>
        <taxon>Rhodoferax</taxon>
    </lineage>
</organism>
<dbReference type="SMART" id="SM00388">
    <property type="entry name" value="HisKA"/>
    <property type="match status" value="1"/>
</dbReference>
<dbReference type="Gene3D" id="3.40.50.2300">
    <property type="match status" value="2"/>
</dbReference>
<dbReference type="CDD" id="cd00082">
    <property type="entry name" value="HisKA"/>
    <property type="match status" value="1"/>
</dbReference>
<evidence type="ECO:0000259" key="5">
    <source>
        <dbReference type="PROSITE" id="PS50109"/>
    </source>
</evidence>
<evidence type="ECO:0000313" key="8">
    <source>
        <dbReference type="Proteomes" id="UP000824366"/>
    </source>
</evidence>
<dbReference type="Pfam" id="PF02518">
    <property type="entry name" value="HATPase_c"/>
    <property type="match status" value="1"/>
</dbReference>